<dbReference type="GO" id="GO:0006420">
    <property type="term" value="P:arginyl-tRNA aminoacylation"/>
    <property type="evidence" value="ECO:0007669"/>
    <property type="project" value="InterPro"/>
</dbReference>
<dbReference type="InterPro" id="IPR015944">
    <property type="entry name" value="Gly-tRNA-synth_bsu"/>
</dbReference>
<dbReference type="SUPFAM" id="SSF109604">
    <property type="entry name" value="HD-domain/PDEase-like"/>
    <property type="match status" value="1"/>
</dbReference>
<evidence type="ECO:0000256" key="3">
    <source>
        <dbReference type="ARBA" id="ARBA00011209"/>
    </source>
</evidence>
<dbReference type="GO" id="GO:0004820">
    <property type="term" value="F:glycine-tRNA ligase activity"/>
    <property type="evidence" value="ECO:0007669"/>
    <property type="project" value="UniProtKB-UniRule"/>
</dbReference>
<evidence type="ECO:0000259" key="12">
    <source>
        <dbReference type="Pfam" id="PF05746"/>
    </source>
</evidence>
<organism evidence="13 14">
    <name type="scientific">Pseudothauera lacus</name>
    <dbReference type="NCBI Taxonomy" id="2136175"/>
    <lineage>
        <taxon>Bacteria</taxon>
        <taxon>Pseudomonadati</taxon>
        <taxon>Pseudomonadota</taxon>
        <taxon>Betaproteobacteria</taxon>
        <taxon>Rhodocyclales</taxon>
        <taxon>Zoogloeaceae</taxon>
        <taxon>Pseudothauera</taxon>
    </lineage>
</organism>
<dbReference type="InterPro" id="IPR008909">
    <property type="entry name" value="DALR_anticod-bd"/>
</dbReference>
<evidence type="ECO:0000313" key="13">
    <source>
        <dbReference type="EMBL" id="PTD96602.1"/>
    </source>
</evidence>
<dbReference type="GO" id="GO:0005524">
    <property type="term" value="F:ATP binding"/>
    <property type="evidence" value="ECO:0007669"/>
    <property type="project" value="UniProtKB-UniRule"/>
</dbReference>
<evidence type="ECO:0000256" key="4">
    <source>
        <dbReference type="ARBA" id="ARBA00022490"/>
    </source>
</evidence>
<dbReference type="PANTHER" id="PTHR30075:SF2">
    <property type="entry name" value="GLYCINE--TRNA LIGASE, CHLOROPLASTIC_MITOCHONDRIAL 2"/>
    <property type="match status" value="1"/>
</dbReference>
<dbReference type="PANTHER" id="PTHR30075">
    <property type="entry name" value="GLYCYL-TRNA SYNTHETASE"/>
    <property type="match status" value="1"/>
</dbReference>
<gene>
    <name evidence="11" type="primary">glyS</name>
    <name evidence="13" type="ORF">C8261_07230</name>
</gene>
<evidence type="ECO:0000256" key="2">
    <source>
        <dbReference type="ARBA" id="ARBA00008226"/>
    </source>
</evidence>
<reference evidence="13 14" key="2">
    <citation type="submission" date="2018-04" db="EMBL/GenBank/DDBJ databases">
        <title>Thauera lacus sp. nov., isolated from an saline lake in Inner Mongolia, China.</title>
        <authorList>
            <person name="Liang Q.-Y."/>
        </authorList>
    </citation>
    <scope>NUCLEOTIDE SEQUENCE [LARGE SCALE GENOMIC DNA]</scope>
    <source>
        <strain evidence="13 14">D20</strain>
    </source>
</reference>
<sequence>MSATTHRATLLVELLTEELPPKALPRLGETFAAKIVEGLKAKGLAADAAVSRCYASPRRLAVTVADVAAEGAAKEVTEKLMPVSVALDADGRPTPALLKKMEAKGIAADAVAGFERRMDGKAEALFHTALVPGAKLAEVLAGIVQDAVKALPIPKVMRWGDGDATFVRPVHKLTLLHGAEVVPGRVLDLDAGRTTRGHRFMSRGDIDIASAEAYEPTLLAEGKVIPCFAERRADIDRQLRGEAARQGAQLGEYADLLDEVSALVELPTVFVGEFEAEFLAVPQECLILTMRANQKYFPLFDTDGKLLNRFLIVSNMRPADPTNIITGNQRVVRPRLSDARFFFEQDKKQKLAARLPRLAPVVYHNKLGSQLERVERLEALAGTIATRLHADAAAASRAARLAKADLVSDMVGEFPELQGIMGRYYALADGEGEVVADAIQAHYQPRFAGDALPAGNVAAAVALADKLDALVGFFGIGMVPTGDKDPFALRRAALGVLRILMETPLPLELPALIAAAAAGFKPGLLTAEGFAAQLEEFMLERLRHLLRESGRDVAVIDAVLALKPARIDLVPAKLAAVEAFRALPEAEALAAANKRIVNILRKAAVSPGEPDIALLQEEAEKALFHQVVEVAPLLRSHVDNENYTEALCVLAGLREAVDRFFDGVMVMAEEPLTRANRLALLNQLAGLMNRVADISRLSA</sequence>
<evidence type="ECO:0000313" key="14">
    <source>
        <dbReference type="Proteomes" id="UP000241193"/>
    </source>
</evidence>
<evidence type="ECO:0000256" key="10">
    <source>
        <dbReference type="ARBA" id="ARBA00047937"/>
    </source>
</evidence>
<dbReference type="PROSITE" id="PS50861">
    <property type="entry name" value="AA_TRNA_LIGASE_II_GLYAB"/>
    <property type="match status" value="1"/>
</dbReference>
<evidence type="ECO:0000256" key="7">
    <source>
        <dbReference type="ARBA" id="ARBA00022840"/>
    </source>
</evidence>
<proteinExistence type="inferred from homology"/>
<dbReference type="Pfam" id="PF05746">
    <property type="entry name" value="DALR_1"/>
    <property type="match status" value="1"/>
</dbReference>
<dbReference type="InterPro" id="IPR006194">
    <property type="entry name" value="Gly-tRNA-synth_heterodimer"/>
</dbReference>
<keyword evidence="5 11" id="KW-0436">Ligase</keyword>
<dbReference type="EC" id="6.1.1.14" evidence="11"/>
<dbReference type="OrthoDB" id="9775440at2"/>
<comment type="subunit">
    <text evidence="3 11">Tetramer of two alpha and two beta subunits.</text>
</comment>
<dbReference type="Gene3D" id="1.10.730.10">
    <property type="entry name" value="Isoleucyl-tRNA Synthetase, Domain 1"/>
    <property type="match status" value="1"/>
</dbReference>
<reference evidence="13 14" key="1">
    <citation type="submission" date="2018-03" db="EMBL/GenBank/DDBJ databases">
        <authorList>
            <person name="Keele B.F."/>
        </authorList>
    </citation>
    <scope>NUCLEOTIDE SEQUENCE [LARGE SCALE GENOMIC DNA]</scope>
    <source>
        <strain evidence="13 14">D20</strain>
    </source>
</reference>
<comment type="similarity">
    <text evidence="2 11">Belongs to the class-II aminoacyl-tRNA synthetase family.</text>
</comment>
<keyword evidence="6 11" id="KW-0547">Nucleotide-binding</keyword>
<name>A0A2T4IFP8_9RHOO</name>
<evidence type="ECO:0000256" key="1">
    <source>
        <dbReference type="ARBA" id="ARBA00004496"/>
    </source>
</evidence>
<feature type="domain" description="DALR anticodon binding" evidence="12">
    <location>
        <begin position="591"/>
        <end position="688"/>
    </location>
</feature>
<keyword evidence="8 11" id="KW-0648">Protein biosynthesis</keyword>
<evidence type="ECO:0000256" key="8">
    <source>
        <dbReference type="ARBA" id="ARBA00022917"/>
    </source>
</evidence>
<keyword evidence="14" id="KW-1185">Reference proteome</keyword>
<evidence type="ECO:0000256" key="6">
    <source>
        <dbReference type="ARBA" id="ARBA00022741"/>
    </source>
</evidence>
<comment type="caution">
    <text evidence="13">The sequence shown here is derived from an EMBL/GenBank/DDBJ whole genome shotgun (WGS) entry which is preliminary data.</text>
</comment>
<dbReference type="NCBIfam" id="TIGR00211">
    <property type="entry name" value="glyS"/>
    <property type="match status" value="1"/>
</dbReference>
<dbReference type="Pfam" id="PF02092">
    <property type="entry name" value="tRNA_synt_2f"/>
    <property type="match status" value="1"/>
</dbReference>
<protein>
    <recommendedName>
        <fullName evidence="11">Glycine--tRNA ligase beta subunit</fullName>
        <ecNumber evidence="11">6.1.1.14</ecNumber>
    </recommendedName>
    <alternativeName>
        <fullName evidence="11">Glycyl-tRNA synthetase beta subunit</fullName>
        <shortName evidence="11">GlyRS</shortName>
    </alternativeName>
</protein>
<dbReference type="GO" id="GO:0006426">
    <property type="term" value="P:glycyl-tRNA aminoacylation"/>
    <property type="evidence" value="ECO:0007669"/>
    <property type="project" value="UniProtKB-UniRule"/>
</dbReference>
<comment type="catalytic activity">
    <reaction evidence="10 11">
        <text>tRNA(Gly) + glycine + ATP = glycyl-tRNA(Gly) + AMP + diphosphate</text>
        <dbReference type="Rhea" id="RHEA:16013"/>
        <dbReference type="Rhea" id="RHEA-COMP:9664"/>
        <dbReference type="Rhea" id="RHEA-COMP:9683"/>
        <dbReference type="ChEBI" id="CHEBI:30616"/>
        <dbReference type="ChEBI" id="CHEBI:33019"/>
        <dbReference type="ChEBI" id="CHEBI:57305"/>
        <dbReference type="ChEBI" id="CHEBI:78442"/>
        <dbReference type="ChEBI" id="CHEBI:78522"/>
        <dbReference type="ChEBI" id="CHEBI:456215"/>
        <dbReference type="EC" id="6.1.1.14"/>
    </reaction>
</comment>
<dbReference type="AlphaFoldDB" id="A0A2T4IFP8"/>
<dbReference type="PRINTS" id="PR01045">
    <property type="entry name" value="TRNASYNTHGB"/>
</dbReference>
<keyword evidence="4 11" id="KW-0963">Cytoplasm</keyword>
<dbReference type="GO" id="GO:0005829">
    <property type="term" value="C:cytosol"/>
    <property type="evidence" value="ECO:0007669"/>
    <property type="project" value="TreeGrafter"/>
</dbReference>
<comment type="subcellular location">
    <subcellularLocation>
        <location evidence="1 11">Cytoplasm</location>
    </subcellularLocation>
</comment>
<dbReference type="RefSeq" id="WP_107493003.1">
    <property type="nucleotide sequence ID" value="NZ_PZKC01000005.1"/>
</dbReference>
<accession>A0A2T4IFP8</accession>
<dbReference type="GO" id="GO:0004814">
    <property type="term" value="F:arginine-tRNA ligase activity"/>
    <property type="evidence" value="ECO:0007669"/>
    <property type="project" value="InterPro"/>
</dbReference>
<keyword evidence="7 11" id="KW-0067">ATP-binding</keyword>
<evidence type="ECO:0000256" key="9">
    <source>
        <dbReference type="ARBA" id="ARBA00023146"/>
    </source>
</evidence>
<keyword evidence="9 11" id="KW-0030">Aminoacyl-tRNA synthetase</keyword>
<dbReference type="HAMAP" id="MF_00255">
    <property type="entry name" value="Gly_tRNA_synth_beta"/>
    <property type="match status" value="1"/>
</dbReference>
<dbReference type="EMBL" id="PZKC01000005">
    <property type="protein sequence ID" value="PTD96602.1"/>
    <property type="molecule type" value="Genomic_DNA"/>
</dbReference>
<dbReference type="Proteomes" id="UP000241193">
    <property type="component" value="Unassembled WGS sequence"/>
</dbReference>
<evidence type="ECO:0000256" key="5">
    <source>
        <dbReference type="ARBA" id="ARBA00022598"/>
    </source>
</evidence>
<evidence type="ECO:0000256" key="11">
    <source>
        <dbReference type="HAMAP-Rule" id="MF_00255"/>
    </source>
</evidence>